<comment type="caution">
    <text evidence="3">Lacks conserved residue(s) required for the propagation of feature annotation.</text>
</comment>
<dbReference type="NCBIfam" id="NF010191">
    <property type="entry name" value="PRK13670.1"/>
    <property type="match status" value="1"/>
</dbReference>
<sequence length="391" mass="43237">MNILGVVVEYNPFHHGHAFHLEASKEKTKADLTVAVMSGSFLQRGEPAVLSSYERAAVAARMGVDLVFELPYAFAVQSADRFAEGAVKLLKAAGATAVCFGSEQGSIDPFLYQADLEKTHQAQLHTLLHKNLGAGMSFPSAYAKAAASLSPDHSLDVKQPNNILGLHYVKAAQRLQLEAATIQRRAAGYHDVEPTDARIASATSIRHMLTSKRIGEAQAYMPDDSAASVTEQLQQTGVLPIWETYYSLLQYRILTASPEDLAATAECREGIEHRLKAAVFEPDFASFIKHVKTKRYTRTSLQRLCTHILTNTSKTEIKDTFENEPPLHLLAATERGRKHLRTLRQRDIHPTVKGSSQWKTDPLSASAYDVHQLAFPTHSRSSAFKQFARMV</sequence>
<keyword evidence="2 3" id="KW-0819">tRNA processing</keyword>
<keyword evidence="3" id="KW-0694">RNA-binding</keyword>
<dbReference type="EMBL" id="JBHSGK010000003">
    <property type="protein sequence ID" value="MFC4735496.1"/>
    <property type="molecule type" value="Genomic_DNA"/>
</dbReference>
<keyword evidence="3" id="KW-0067">ATP-binding</keyword>
<keyword evidence="3" id="KW-0963">Cytoplasm</keyword>
<dbReference type="RefSeq" id="WP_377908120.1">
    <property type="nucleotide sequence ID" value="NZ_JBHSGK010000003.1"/>
</dbReference>
<protein>
    <recommendedName>
        <fullName evidence="3">tRNA(Met) cytidine acetate ligase</fullName>
        <ecNumber evidence="3">6.3.4.-</ecNumber>
    </recommendedName>
</protein>
<accession>A0ABV9NTG6</accession>
<comment type="similarity">
    <text evidence="3">Belongs to the TmcAL family.</text>
</comment>
<evidence type="ECO:0000313" key="4">
    <source>
        <dbReference type="EMBL" id="MFC4735496.1"/>
    </source>
</evidence>
<organism evidence="4 5">
    <name type="scientific">Bacillus daqingensis</name>
    <dbReference type="NCBI Taxonomy" id="872396"/>
    <lineage>
        <taxon>Bacteria</taxon>
        <taxon>Bacillati</taxon>
        <taxon>Bacillota</taxon>
        <taxon>Bacilli</taxon>
        <taxon>Bacillales</taxon>
        <taxon>Bacillaceae</taxon>
        <taxon>Bacillus</taxon>
    </lineage>
</organism>
<comment type="caution">
    <text evidence="4">The sequence shown here is derived from an EMBL/GenBank/DDBJ whole genome shotgun (WGS) entry which is preliminary data.</text>
</comment>
<gene>
    <name evidence="3" type="primary">tmcAL</name>
    <name evidence="4" type="ORF">ACFO4L_02760</name>
</gene>
<dbReference type="HAMAP" id="MF_01539">
    <property type="entry name" value="TmcAL"/>
    <property type="match status" value="1"/>
</dbReference>
<name>A0ABV9NTG6_9BACI</name>
<evidence type="ECO:0000256" key="2">
    <source>
        <dbReference type="ARBA" id="ARBA00022694"/>
    </source>
</evidence>
<dbReference type="Pfam" id="PF05636">
    <property type="entry name" value="HIGH_NTase1"/>
    <property type="match status" value="1"/>
</dbReference>
<feature type="binding site" evidence="3">
    <location>
        <begin position="7"/>
        <end position="20"/>
    </location>
    <ligand>
        <name>ATP</name>
        <dbReference type="ChEBI" id="CHEBI:30616"/>
    </ligand>
</feature>
<feature type="binding site" evidence="3">
    <location>
        <position position="161"/>
    </location>
    <ligand>
        <name>ATP</name>
        <dbReference type="ChEBI" id="CHEBI:30616"/>
    </ligand>
</feature>
<evidence type="ECO:0000256" key="3">
    <source>
        <dbReference type="HAMAP-Rule" id="MF_01539"/>
    </source>
</evidence>
<dbReference type="SUPFAM" id="SSF52374">
    <property type="entry name" value="Nucleotidylyl transferase"/>
    <property type="match status" value="1"/>
</dbReference>
<comment type="catalytic activity">
    <reaction evidence="3">
        <text>cytidine(34) in elongator tRNA(Met) + acetate + ATP = N(4)-acetylcytidine(34) in elongator tRNA(Met) + AMP + diphosphate</text>
        <dbReference type="Rhea" id="RHEA:58144"/>
        <dbReference type="Rhea" id="RHEA-COMP:10693"/>
        <dbReference type="Rhea" id="RHEA-COMP:10694"/>
        <dbReference type="ChEBI" id="CHEBI:30089"/>
        <dbReference type="ChEBI" id="CHEBI:30616"/>
        <dbReference type="ChEBI" id="CHEBI:33019"/>
        <dbReference type="ChEBI" id="CHEBI:74900"/>
        <dbReference type="ChEBI" id="CHEBI:82748"/>
        <dbReference type="ChEBI" id="CHEBI:456215"/>
    </reaction>
</comment>
<keyword evidence="1 3" id="KW-0436">Ligase</keyword>
<evidence type="ECO:0000313" key="5">
    <source>
        <dbReference type="Proteomes" id="UP001595896"/>
    </source>
</evidence>
<keyword evidence="3" id="KW-0820">tRNA-binding</keyword>
<dbReference type="Gene3D" id="3.40.50.620">
    <property type="entry name" value="HUPs"/>
    <property type="match status" value="1"/>
</dbReference>
<dbReference type="InterPro" id="IPR008513">
    <property type="entry name" value="tRNA(Met)_cyd_acetate_ligase"/>
</dbReference>
<comment type="subcellular location">
    <subcellularLocation>
        <location evidence="3">Cytoplasm</location>
    </subcellularLocation>
</comment>
<proteinExistence type="inferred from homology"/>
<comment type="function">
    <text evidence="3">Catalyzes the formation of N(4)-acetylcytidine (ac(4)C) at the wobble position of elongator tRNA(Met), using acetate and ATP as substrates. First activates an acetate ion to form acetyladenylate (Ac-AMP) and then transfers the acetyl group to tRNA to form ac(4)C34.</text>
</comment>
<feature type="binding site" evidence="3">
    <location>
        <position position="184"/>
    </location>
    <ligand>
        <name>ATP</name>
        <dbReference type="ChEBI" id="CHEBI:30616"/>
    </ligand>
</feature>
<dbReference type="PANTHER" id="PTHR37825:SF1">
    <property type="entry name" value="TRNA(MET) CYTIDINE ACETATE LIGASE"/>
    <property type="match status" value="1"/>
</dbReference>
<evidence type="ECO:0000256" key="1">
    <source>
        <dbReference type="ARBA" id="ARBA00022598"/>
    </source>
</evidence>
<dbReference type="PANTHER" id="PTHR37825">
    <property type="entry name" value="TRNA(MET) CYTIDINE ACETATE LIGASE"/>
    <property type="match status" value="1"/>
</dbReference>
<dbReference type="EC" id="6.3.4.-" evidence="3"/>
<dbReference type="Proteomes" id="UP001595896">
    <property type="component" value="Unassembled WGS sequence"/>
</dbReference>
<feature type="binding site" evidence="3">
    <location>
        <position position="101"/>
    </location>
    <ligand>
        <name>ATP</name>
        <dbReference type="ChEBI" id="CHEBI:30616"/>
    </ligand>
</feature>
<reference evidence="5" key="1">
    <citation type="journal article" date="2019" name="Int. J. Syst. Evol. Microbiol.">
        <title>The Global Catalogue of Microorganisms (GCM) 10K type strain sequencing project: providing services to taxonomists for standard genome sequencing and annotation.</title>
        <authorList>
            <consortium name="The Broad Institute Genomics Platform"/>
            <consortium name="The Broad Institute Genome Sequencing Center for Infectious Disease"/>
            <person name="Wu L."/>
            <person name="Ma J."/>
        </authorList>
    </citation>
    <scope>NUCLEOTIDE SEQUENCE [LARGE SCALE GENOMIC DNA]</scope>
    <source>
        <strain evidence="5">JCM 12165</strain>
    </source>
</reference>
<keyword evidence="3" id="KW-0547">Nucleotide-binding</keyword>
<keyword evidence="5" id="KW-1185">Reference proteome</keyword>
<dbReference type="InterPro" id="IPR014729">
    <property type="entry name" value="Rossmann-like_a/b/a_fold"/>
</dbReference>